<dbReference type="EMBL" id="CM026421">
    <property type="protein sequence ID" value="KAG0591627.1"/>
    <property type="molecule type" value="Genomic_DNA"/>
</dbReference>
<evidence type="ECO:0000313" key="3">
    <source>
        <dbReference type="Proteomes" id="UP000822688"/>
    </source>
</evidence>
<reference evidence="2" key="1">
    <citation type="submission" date="2020-06" db="EMBL/GenBank/DDBJ databases">
        <title>WGS assembly of Ceratodon purpureus strain R40.</title>
        <authorList>
            <person name="Carey S.B."/>
            <person name="Jenkins J."/>
            <person name="Shu S."/>
            <person name="Lovell J.T."/>
            <person name="Sreedasyam A."/>
            <person name="Maumus F."/>
            <person name="Tiley G.P."/>
            <person name="Fernandez-Pozo N."/>
            <person name="Barry K."/>
            <person name="Chen C."/>
            <person name="Wang M."/>
            <person name="Lipzen A."/>
            <person name="Daum C."/>
            <person name="Saski C.A."/>
            <person name="Payton A.C."/>
            <person name="Mcbreen J.C."/>
            <person name="Conrad R.E."/>
            <person name="Kollar L.M."/>
            <person name="Olsson S."/>
            <person name="Huttunen S."/>
            <person name="Landis J.B."/>
            <person name="Wickett N.J."/>
            <person name="Johnson M.G."/>
            <person name="Rensing S.A."/>
            <person name="Grimwood J."/>
            <person name="Schmutz J."/>
            <person name="Mcdaniel S.F."/>
        </authorList>
    </citation>
    <scope>NUCLEOTIDE SEQUENCE</scope>
    <source>
        <strain evidence="2">R40</strain>
    </source>
</reference>
<feature type="transmembrane region" description="Helical" evidence="1">
    <location>
        <begin position="12"/>
        <end position="37"/>
    </location>
</feature>
<keyword evidence="1" id="KW-0472">Membrane</keyword>
<sequence>MYKQMPKCDEFLIWILMVSISPIAIIVLIVLALLNMLQFFFKAALLFSIVSIHTPFAVLNIMSSLLFYKLVNLYDPSTDTAARMGMDDPRSSVGIEIQVLVSDFFKVIAAELLLVLSTGVITFYTAPRQVFYASMAVGVAAILMKWLNTHSLSKTAFSCLCDGYGLNPLMFFFSFIGLFDIGCHPVAKCSFVASKAFLFTNENPKLFNGEVTESENMSIKFDQWDAFEEGLFELGLFELYPRIDFITRNIRNHRKYILKSSMVLKSFGVDICDYPVERLELPEDYGKRNELLNFLLTLAEDDGFVTDKMRGRYENSLTLLEIVGGVGQHNGYRTVQPEESQFVVAGSTNHKYY</sequence>
<accession>A0A8T0J7J6</accession>
<keyword evidence="3" id="KW-1185">Reference proteome</keyword>
<keyword evidence="1" id="KW-0812">Transmembrane</keyword>
<evidence type="ECO:0000313" key="2">
    <source>
        <dbReference type="EMBL" id="KAG0591627.1"/>
    </source>
</evidence>
<proteinExistence type="predicted"/>
<feature type="transmembrane region" description="Helical" evidence="1">
    <location>
        <begin position="104"/>
        <end position="124"/>
    </location>
</feature>
<comment type="caution">
    <text evidence="2">The sequence shown here is derived from an EMBL/GenBank/DDBJ whole genome shotgun (WGS) entry which is preliminary data.</text>
</comment>
<feature type="transmembrane region" description="Helical" evidence="1">
    <location>
        <begin position="130"/>
        <end position="147"/>
    </location>
</feature>
<dbReference type="AlphaFoldDB" id="A0A8T0J7J6"/>
<evidence type="ECO:0000256" key="1">
    <source>
        <dbReference type="SAM" id="Phobius"/>
    </source>
</evidence>
<organism evidence="2 3">
    <name type="scientific">Ceratodon purpureus</name>
    <name type="common">Fire moss</name>
    <name type="synonym">Dicranum purpureum</name>
    <dbReference type="NCBI Taxonomy" id="3225"/>
    <lineage>
        <taxon>Eukaryota</taxon>
        <taxon>Viridiplantae</taxon>
        <taxon>Streptophyta</taxon>
        <taxon>Embryophyta</taxon>
        <taxon>Bryophyta</taxon>
        <taxon>Bryophytina</taxon>
        <taxon>Bryopsida</taxon>
        <taxon>Dicranidae</taxon>
        <taxon>Pseudoditrichales</taxon>
        <taxon>Ditrichaceae</taxon>
        <taxon>Ceratodon</taxon>
    </lineage>
</organism>
<name>A0A8T0J7J6_CERPU</name>
<feature type="transmembrane region" description="Helical" evidence="1">
    <location>
        <begin position="159"/>
        <end position="179"/>
    </location>
</feature>
<gene>
    <name evidence="2" type="ORF">KC19_1G189600</name>
</gene>
<dbReference type="Proteomes" id="UP000822688">
    <property type="component" value="Chromosome 1"/>
</dbReference>
<feature type="transmembrane region" description="Helical" evidence="1">
    <location>
        <begin position="43"/>
        <end position="68"/>
    </location>
</feature>
<keyword evidence="1" id="KW-1133">Transmembrane helix</keyword>
<protein>
    <submittedName>
        <fullName evidence="2">Uncharacterized protein</fullName>
    </submittedName>
</protein>